<protein>
    <submittedName>
        <fullName evidence="2">Uncharacterized protein</fullName>
    </submittedName>
</protein>
<evidence type="ECO:0000313" key="2">
    <source>
        <dbReference type="EMBL" id="MFD0289625.1"/>
    </source>
</evidence>
<gene>
    <name evidence="2" type="ORF">ACFQZP_50180</name>
</gene>
<dbReference type="RefSeq" id="WP_381265424.1">
    <property type="nucleotide sequence ID" value="NZ_JBHTBI010000158.1"/>
</dbReference>
<evidence type="ECO:0000313" key="3">
    <source>
        <dbReference type="Proteomes" id="UP001596957"/>
    </source>
</evidence>
<organism evidence="2 3">
    <name type="scientific">Streptomyces lutosisoli</name>
    <dbReference type="NCBI Taxonomy" id="2665721"/>
    <lineage>
        <taxon>Bacteria</taxon>
        <taxon>Bacillati</taxon>
        <taxon>Actinomycetota</taxon>
        <taxon>Actinomycetes</taxon>
        <taxon>Kitasatosporales</taxon>
        <taxon>Streptomycetaceae</taxon>
        <taxon>Streptomyces</taxon>
    </lineage>
</organism>
<name>A0ABW2W1H8_9ACTN</name>
<feature type="region of interest" description="Disordered" evidence="1">
    <location>
        <begin position="1"/>
        <end position="20"/>
    </location>
</feature>
<accession>A0ABW2W1H8</accession>
<sequence>MTHLPPLGATAAGGAPGWIDQDNEMTRWMNQAQHRVQPDPRLRLLRLRKNLLRTAVEGPSRTRTLRVILYTLAISNSDPEPDFARLRTYAEGAWDVRHEFHDTASRLDGAPAPQDRNGWLAVRLLLRQGAADGVIAVSRDVISPDDAQYERELLWFGDHFSFVDLIIPESR</sequence>
<keyword evidence="3" id="KW-1185">Reference proteome</keyword>
<reference evidence="3" key="1">
    <citation type="journal article" date="2019" name="Int. J. Syst. Evol. Microbiol.">
        <title>The Global Catalogue of Microorganisms (GCM) 10K type strain sequencing project: providing services to taxonomists for standard genome sequencing and annotation.</title>
        <authorList>
            <consortium name="The Broad Institute Genomics Platform"/>
            <consortium name="The Broad Institute Genome Sequencing Center for Infectious Disease"/>
            <person name="Wu L."/>
            <person name="Ma J."/>
        </authorList>
    </citation>
    <scope>NUCLEOTIDE SEQUENCE [LARGE SCALE GENOMIC DNA]</scope>
    <source>
        <strain evidence="3">CGMCC 4.7198</strain>
    </source>
</reference>
<dbReference type="Proteomes" id="UP001596957">
    <property type="component" value="Unassembled WGS sequence"/>
</dbReference>
<comment type="caution">
    <text evidence="2">The sequence shown here is derived from an EMBL/GenBank/DDBJ whole genome shotgun (WGS) entry which is preliminary data.</text>
</comment>
<proteinExistence type="predicted"/>
<evidence type="ECO:0000256" key="1">
    <source>
        <dbReference type="SAM" id="MobiDB-lite"/>
    </source>
</evidence>
<dbReference type="EMBL" id="JBHTEC010000010">
    <property type="protein sequence ID" value="MFD0289625.1"/>
    <property type="molecule type" value="Genomic_DNA"/>
</dbReference>
<feature type="compositionally biased region" description="Low complexity" evidence="1">
    <location>
        <begin position="1"/>
        <end position="13"/>
    </location>
</feature>